<dbReference type="RefSeq" id="WP_274322703.1">
    <property type="nucleotide sequence ID" value="NZ_CP118158.1"/>
</dbReference>
<organism evidence="1 2">
    <name type="scientific">Halosimplex aquaticum</name>
    <dbReference type="NCBI Taxonomy" id="3026162"/>
    <lineage>
        <taxon>Archaea</taxon>
        <taxon>Methanobacteriati</taxon>
        <taxon>Methanobacteriota</taxon>
        <taxon>Stenosarchaea group</taxon>
        <taxon>Halobacteria</taxon>
        <taxon>Halobacteriales</taxon>
        <taxon>Haloarculaceae</taxon>
        <taxon>Halosimplex</taxon>
    </lineage>
</organism>
<reference evidence="1 2" key="1">
    <citation type="journal article" date="2019" name="Int. J. Syst. Evol. Microbiol.">
        <title>The Global Catalogue of Microorganisms (GCM) 10K type strain sequencing project: providing services to taxonomists for standard genome sequencing and annotation.</title>
        <authorList>
            <consortium name="The Broad Institute Genomics Platform"/>
            <consortium name="The Broad Institute Genome Sequencing Center for Infectious Disease"/>
            <person name="Wu L."/>
            <person name="Ma J."/>
        </authorList>
    </citation>
    <scope>NUCLEOTIDE SEQUENCE [LARGE SCALE GENOMIC DNA]</scope>
    <source>
        <strain evidence="1 2">XZYJT29</strain>
    </source>
</reference>
<name>A0ABD5Y2E1_9EURY</name>
<evidence type="ECO:0000313" key="2">
    <source>
        <dbReference type="Proteomes" id="UP001596432"/>
    </source>
</evidence>
<dbReference type="EMBL" id="JBHTAS010000001">
    <property type="protein sequence ID" value="MFC7141623.1"/>
    <property type="molecule type" value="Genomic_DNA"/>
</dbReference>
<dbReference type="PROSITE" id="PS51257">
    <property type="entry name" value="PROKAR_LIPOPROTEIN"/>
    <property type="match status" value="1"/>
</dbReference>
<protein>
    <recommendedName>
        <fullName evidence="3">Outer membrane lipoprotein-sorting protein</fullName>
    </recommendedName>
</protein>
<keyword evidence="2" id="KW-1185">Reference proteome</keyword>
<sequence length="275" mass="30561">MRWRLLVALAVVVTAGCGSLFGGDERADPATDTLTPAPVPEVTPTPEQWPVAPGVTANAVADADALVAAHRAATANRSYVWRERRGTTTHPNESVPLFDRTVARVESQTVYHVWTGQERVRLRTGLTSVADYSEYADGTERIVRYRYVGRSDFERQRRHPVDATAHRHIGLSAASAIERYLDVESATVAAVSVDGRRHYEVVGRNWSRPDDDRVTDYTVVAVVSPEGFVRSLDASYTVRSVGEPRRVRYTFAYEKVGETTVDPPEWDAEETDRSS</sequence>
<evidence type="ECO:0000313" key="1">
    <source>
        <dbReference type="EMBL" id="MFC7141623.1"/>
    </source>
</evidence>
<evidence type="ECO:0008006" key="3">
    <source>
        <dbReference type="Google" id="ProtNLM"/>
    </source>
</evidence>
<accession>A0ABD5Y2E1</accession>
<comment type="caution">
    <text evidence="1">The sequence shown here is derived from an EMBL/GenBank/DDBJ whole genome shotgun (WGS) entry which is preliminary data.</text>
</comment>
<dbReference type="AlphaFoldDB" id="A0ABD5Y2E1"/>
<gene>
    <name evidence="1" type="ORF">ACFQMA_17515</name>
</gene>
<dbReference type="Proteomes" id="UP001596432">
    <property type="component" value="Unassembled WGS sequence"/>
</dbReference>
<proteinExistence type="predicted"/>
<dbReference type="GeneID" id="78821941"/>